<proteinExistence type="predicted"/>
<dbReference type="AlphaFoldDB" id="A0A1Y1Z930"/>
<evidence type="ECO:0000313" key="1">
    <source>
        <dbReference type="EMBL" id="ORY06780.1"/>
    </source>
</evidence>
<keyword evidence="2" id="KW-1185">Reference proteome</keyword>
<name>A0A1Y1Z930_9PLEO</name>
<protein>
    <submittedName>
        <fullName evidence="1">Uncharacterized protein</fullName>
    </submittedName>
</protein>
<sequence length="71" mass="7599">LAGVLNMVGTMWPIVDAYAAKVSSGLYAALASGECLFSFSKLAADLNFIIRSMRKEGLSLVVWGLYVHFGA</sequence>
<comment type="caution">
    <text evidence="1">The sequence shown here is derived from an EMBL/GenBank/DDBJ whole genome shotgun (WGS) entry which is preliminary data.</text>
</comment>
<gene>
    <name evidence="1" type="ORF">BCR34DRAFT_489896</name>
</gene>
<dbReference type="Proteomes" id="UP000193144">
    <property type="component" value="Unassembled WGS sequence"/>
</dbReference>
<dbReference type="OrthoDB" id="9991317at2759"/>
<reference evidence="1 2" key="1">
    <citation type="submission" date="2016-07" db="EMBL/GenBank/DDBJ databases">
        <title>Pervasive Adenine N6-methylation of Active Genes in Fungi.</title>
        <authorList>
            <consortium name="DOE Joint Genome Institute"/>
            <person name="Mondo S.J."/>
            <person name="Dannebaum R.O."/>
            <person name="Kuo R.C."/>
            <person name="Labutti K."/>
            <person name="Haridas S."/>
            <person name="Kuo A."/>
            <person name="Salamov A."/>
            <person name="Ahrendt S.R."/>
            <person name="Lipzen A."/>
            <person name="Sullivan W."/>
            <person name="Andreopoulos W.B."/>
            <person name="Clum A."/>
            <person name="Lindquist E."/>
            <person name="Daum C."/>
            <person name="Ramamoorthy G.K."/>
            <person name="Gryganskyi A."/>
            <person name="Culley D."/>
            <person name="Magnuson J.K."/>
            <person name="James T.Y."/>
            <person name="O'Malley M.A."/>
            <person name="Stajich J.E."/>
            <person name="Spatafora J.W."/>
            <person name="Visel A."/>
            <person name="Grigoriev I.V."/>
        </authorList>
    </citation>
    <scope>NUCLEOTIDE SEQUENCE [LARGE SCALE GENOMIC DNA]</scope>
    <source>
        <strain evidence="1 2">CBS 115471</strain>
    </source>
</reference>
<accession>A0A1Y1Z930</accession>
<evidence type="ECO:0000313" key="2">
    <source>
        <dbReference type="Proteomes" id="UP000193144"/>
    </source>
</evidence>
<dbReference type="EMBL" id="MCFA01000114">
    <property type="protein sequence ID" value="ORY06780.1"/>
    <property type="molecule type" value="Genomic_DNA"/>
</dbReference>
<feature type="non-terminal residue" evidence="1">
    <location>
        <position position="1"/>
    </location>
</feature>
<organism evidence="1 2">
    <name type="scientific">Clohesyomyces aquaticus</name>
    <dbReference type="NCBI Taxonomy" id="1231657"/>
    <lineage>
        <taxon>Eukaryota</taxon>
        <taxon>Fungi</taxon>
        <taxon>Dikarya</taxon>
        <taxon>Ascomycota</taxon>
        <taxon>Pezizomycotina</taxon>
        <taxon>Dothideomycetes</taxon>
        <taxon>Pleosporomycetidae</taxon>
        <taxon>Pleosporales</taxon>
        <taxon>Lindgomycetaceae</taxon>
        <taxon>Clohesyomyces</taxon>
    </lineage>
</organism>